<dbReference type="EMBL" id="NBNE01000501">
    <property type="protein sequence ID" value="OWZ19010.1"/>
    <property type="molecule type" value="Genomic_DNA"/>
</dbReference>
<comment type="caution">
    <text evidence="1">The sequence shown here is derived from an EMBL/GenBank/DDBJ whole genome shotgun (WGS) entry which is preliminary data.</text>
</comment>
<gene>
    <name evidence="1" type="ORF">PHMEG_0006798</name>
</gene>
<proteinExistence type="predicted"/>
<dbReference type="AlphaFoldDB" id="A0A225WQ59"/>
<evidence type="ECO:0000313" key="1">
    <source>
        <dbReference type="EMBL" id="OWZ19010.1"/>
    </source>
</evidence>
<organism evidence="1 2">
    <name type="scientific">Phytophthora megakarya</name>
    <dbReference type="NCBI Taxonomy" id="4795"/>
    <lineage>
        <taxon>Eukaryota</taxon>
        <taxon>Sar</taxon>
        <taxon>Stramenopiles</taxon>
        <taxon>Oomycota</taxon>
        <taxon>Peronosporomycetes</taxon>
        <taxon>Peronosporales</taxon>
        <taxon>Peronosporaceae</taxon>
        <taxon>Phytophthora</taxon>
    </lineage>
</organism>
<protein>
    <submittedName>
        <fullName evidence="1">Uncharacterized protein</fullName>
    </submittedName>
</protein>
<name>A0A225WQ59_9STRA</name>
<reference evidence="2" key="1">
    <citation type="submission" date="2017-03" db="EMBL/GenBank/DDBJ databases">
        <title>Phytopthora megakarya and P. palmivora, two closely related causual agents of cacao black pod achieved similar genome size and gene model numbers by different mechanisms.</title>
        <authorList>
            <person name="Ali S."/>
            <person name="Shao J."/>
            <person name="Larry D.J."/>
            <person name="Kronmiller B."/>
            <person name="Shen D."/>
            <person name="Strem M.D."/>
            <person name="Melnick R.L."/>
            <person name="Guiltinan M.J."/>
            <person name="Tyler B.M."/>
            <person name="Meinhardt L.W."/>
            <person name="Bailey B.A."/>
        </authorList>
    </citation>
    <scope>NUCLEOTIDE SEQUENCE [LARGE SCALE GENOMIC DNA]</scope>
    <source>
        <strain evidence="2">zdho120</strain>
    </source>
</reference>
<keyword evidence="2" id="KW-1185">Reference proteome</keyword>
<accession>A0A225WQ59</accession>
<evidence type="ECO:0000313" key="2">
    <source>
        <dbReference type="Proteomes" id="UP000198211"/>
    </source>
</evidence>
<sequence length="111" mass="12417">MKRPKQPRGFAPSSVVRQWFAKFFLLGTTDLANNRPINTHTSRGVMAGTLGISSRIRAGGFSCEPRVLRLTCNLLLVLTLHMLVNFAYEVAVSLRGNVFPQLMLHKEEKCS</sequence>
<dbReference type="Proteomes" id="UP000198211">
    <property type="component" value="Unassembled WGS sequence"/>
</dbReference>